<dbReference type="InterPro" id="IPR052895">
    <property type="entry name" value="HetReg/Transcr_Mod"/>
</dbReference>
<name>A0A9P4HNK7_9PLEO</name>
<keyword evidence="3" id="KW-1185">Reference proteome</keyword>
<organism evidence="2 3">
    <name type="scientific">Setomelanomma holmii</name>
    <dbReference type="NCBI Taxonomy" id="210430"/>
    <lineage>
        <taxon>Eukaryota</taxon>
        <taxon>Fungi</taxon>
        <taxon>Dikarya</taxon>
        <taxon>Ascomycota</taxon>
        <taxon>Pezizomycotina</taxon>
        <taxon>Dothideomycetes</taxon>
        <taxon>Pleosporomycetidae</taxon>
        <taxon>Pleosporales</taxon>
        <taxon>Pleosporineae</taxon>
        <taxon>Phaeosphaeriaceae</taxon>
        <taxon>Setomelanomma</taxon>
    </lineage>
</organism>
<dbReference type="Pfam" id="PF06985">
    <property type="entry name" value="HET"/>
    <property type="match status" value="1"/>
</dbReference>
<sequence>MLFPMSLPNTQYFSRFGQCEFLDIDEDELDTSNLHARVVQSPTRDVLLSNHRRYHPSLPEASIDPTTLLLDLGRLAPSVAKDFVPKDHAENSLPLRLLNDLDFEGEEDGYIALSYCWKNSTPNTPRRVITPLGALPFGWTKEVEQFPLPTSAAVFQAVLRERRIGEGLWFDQVCTNQEDEVERVASLGAIDTIYKNARTVVVALDDIVVVPEEEQFLRYYVEQYSYSELHPDQHPNVGLSPPLLRQQPVLLSFVERIMTSAWFQRAWCAHEMKLGRHHVFLLRCQSEYEDEVQTIIRFTSAFFLHLLVLAMEVLPILATHASRIRSLHDTFQQMSPAVASKDLTTQRSDTPQAHLLERKPFVPTVAEIFQMEAGGNPRLPEYLRRLDANRDKMGIALSTSGLPLAITSSNAFSRPNIEDECLRSLLLVGLASRDPVSLCTTGTPLRLHDGSISWLCRPTMLDVGTNRSPPPRFLKSTTPITQSSDGRAEYAQLDLIFLDLPHRTQANPQFPAQVARARTVIDLCIQYQLDGSSLWNLWHAPGHARALTMRNIFIQTLACIFDCGPQWLLDLSTSLQQPNTSTLDPHTIEMLSSPHLIIQNYILLPEGQTALTLLLTLLSTIITTGIPWASGASERNYGPLIVTASTASVDYDPHTNTQTHAYTGKAIIFAPFEHSKTFLVAVPAAIKNTAYNALARGWILTSMHPFTGSPKQSVSWTLQSKGVVFGDRGFNVGLEGTVEGEVRNHRVYGPSVVR</sequence>
<evidence type="ECO:0000313" key="2">
    <source>
        <dbReference type="EMBL" id="KAF2036487.1"/>
    </source>
</evidence>
<evidence type="ECO:0000259" key="1">
    <source>
        <dbReference type="Pfam" id="PF06985"/>
    </source>
</evidence>
<feature type="domain" description="Heterokaryon incompatibility" evidence="1">
    <location>
        <begin position="110"/>
        <end position="271"/>
    </location>
</feature>
<comment type="caution">
    <text evidence="2">The sequence shown here is derived from an EMBL/GenBank/DDBJ whole genome shotgun (WGS) entry which is preliminary data.</text>
</comment>
<dbReference type="PANTHER" id="PTHR24148:SF82">
    <property type="entry name" value="HETEROKARYON INCOMPATIBILITY DOMAIN-CONTAINING PROTEIN"/>
    <property type="match status" value="1"/>
</dbReference>
<gene>
    <name evidence="2" type="ORF">EK21DRAFT_95766</name>
</gene>
<evidence type="ECO:0000313" key="3">
    <source>
        <dbReference type="Proteomes" id="UP000799777"/>
    </source>
</evidence>
<accession>A0A9P4HNK7</accession>
<dbReference type="PANTHER" id="PTHR24148">
    <property type="entry name" value="ANKYRIN REPEAT DOMAIN-CONTAINING PROTEIN 39 HOMOLOG-RELATED"/>
    <property type="match status" value="1"/>
</dbReference>
<dbReference type="InterPro" id="IPR010730">
    <property type="entry name" value="HET"/>
</dbReference>
<dbReference type="EMBL" id="ML978154">
    <property type="protein sequence ID" value="KAF2036487.1"/>
    <property type="molecule type" value="Genomic_DNA"/>
</dbReference>
<proteinExistence type="predicted"/>
<dbReference type="Proteomes" id="UP000799777">
    <property type="component" value="Unassembled WGS sequence"/>
</dbReference>
<reference evidence="2" key="1">
    <citation type="journal article" date="2020" name="Stud. Mycol.">
        <title>101 Dothideomycetes genomes: a test case for predicting lifestyles and emergence of pathogens.</title>
        <authorList>
            <person name="Haridas S."/>
            <person name="Albert R."/>
            <person name="Binder M."/>
            <person name="Bloem J."/>
            <person name="Labutti K."/>
            <person name="Salamov A."/>
            <person name="Andreopoulos B."/>
            <person name="Baker S."/>
            <person name="Barry K."/>
            <person name="Bills G."/>
            <person name="Bluhm B."/>
            <person name="Cannon C."/>
            <person name="Castanera R."/>
            <person name="Culley D."/>
            <person name="Daum C."/>
            <person name="Ezra D."/>
            <person name="Gonzalez J."/>
            <person name="Henrissat B."/>
            <person name="Kuo A."/>
            <person name="Liang C."/>
            <person name="Lipzen A."/>
            <person name="Lutzoni F."/>
            <person name="Magnuson J."/>
            <person name="Mondo S."/>
            <person name="Nolan M."/>
            <person name="Ohm R."/>
            <person name="Pangilinan J."/>
            <person name="Park H.-J."/>
            <person name="Ramirez L."/>
            <person name="Alfaro M."/>
            <person name="Sun H."/>
            <person name="Tritt A."/>
            <person name="Yoshinaga Y."/>
            <person name="Zwiers L.-H."/>
            <person name="Turgeon B."/>
            <person name="Goodwin S."/>
            <person name="Spatafora J."/>
            <person name="Crous P."/>
            <person name="Grigoriev I."/>
        </authorList>
    </citation>
    <scope>NUCLEOTIDE SEQUENCE</scope>
    <source>
        <strain evidence="2">CBS 110217</strain>
    </source>
</reference>
<protein>
    <recommendedName>
        <fullName evidence="1">Heterokaryon incompatibility domain-containing protein</fullName>
    </recommendedName>
</protein>
<dbReference type="AlphaFoldDB" id="A0A9P4HNK7"/>
<dbReference type="OrthoDB" id="270167at2759"/>